<dbReference type="eggNOG" id="COG1396">
    <property type="taxonomic scope" value="Bacteria"/>
</dbReference>
<dbReference type="AlphaFoldDB" id="A0A0M2Q3Y4"/>
<sequence>MDLAQQQCLEARGWRIGTVAEFLELTPAESLLVEMKLALGQHLRERQQAIMSHGEPDDLTRLAKAADWDESVSLEFLIHTLLAVGYTPQDIGQVIAQVG</sequence>
<dbReference type="STRING" id="317619.GCA_000332315_03750"/>
<comment type="caution">
    <text evidence="1">The sequence shown here is derived from an EMBL/GenBank/DDBJ whole genome shotgun (WGS) entry which is preliminary data.</text>
</comment>
<accession>A0A0M2Q3Y4</accession>
<reference evidence="1" key="1">
    <citation type="submission" date="2012-04" db="EMBL/GenBank/DDBJ databases">
        <authorList>
            <person name="Borisov I.G."/>
            <person name="Ivanikova N.V."/>
            <person name="Pinevich A.V."/>
        </authorList>
    </citation>
    <scope>NUCLEOTIDE SEQUENCE</scope>
    <source>
        <strain evidence="1">CALU 1027</strain>
    </source>
</reference>
<proteinExistence type="predicted"/>
<evidence type="ECO:0000313" key="1">
    <source>
        <dbReference type="EMBL" id="KKJ01302.1"/>
    </source>
</evidence>
<dbReference type="OrthoDB" id="9797462at2"/>
<gene>
    <name evidence="1" type="ORF">PROH_02775</name>
</gene>
<evidence type="ECO:0000313" key="2">
    <source>
        <dbReference type="Proteomes" id="UP000034681"/>
    </source>
</evidence>
<dbReference type="RefSeq" id="WP_017713931.1">
    <property type="nucleotide sequence ID" value="NZ_KB235941.1"/>
</dbReference>
<name>A0A0M2Q3Y4_PROHO</name>
<keyword evidence="2" id="KW-1185">Reference proteome</keyword>
<protein>
    <submittedName>
        <fullName evidence="1">Transcriptional regulator</fullName>
    </submittedName>
</protein>
<dbReference type="Proteomes" id="UP000034681">
    <property type="component" value="Unassembled WGS sequence"/>
</dbReference>
<organism evidence="1 2">
    <name type="scientific">Prochlorothrix hollandica PCC 9006 = CALU 1027</name>
    <dbReference type="NCBI Taxonomy" id="317619"/>
    <lineage>
        <taxon>Bacteria</taxon>
        <taxon>Bacillati</taxon>
        <taxon>Cyanobacteriota</taxon>
        <taxon>Cyanophyceae</taxon>
        <taxon>Prochlorotrichales</taxon>
        <taxon>Prochlorotrichaceae</taxon>
        <taxon>Prochlorothrix</taxon>
    </lineage>
</organism>
<dbReference type="EMBL" id="AJTX02000002">
    <property type="protein sequence ID" value="KKJ01302.1"/>
    <property type="molecule type" value="Genomic_DNA"/>
</dbReference>